<keyword evidence="3" id="KW-0328">Glycosyltransferase</keyword>
<evidence type="ECO:0000256" key="3">
    <source>
        <dbReference type="ARBA" id="ARBA00022676"/>
    </source>
</evidence>
<sequence length="703" mass="74206">MIGAGVRSGVLLKMFGLCVLAGVLVAFLMMPMATGAGAVVNQATDAMASMSSSLAKRDMPQVSVVTDKDGEPIAHFFKDYRVETKPEQISGYMKAAITAVEDKRFWNHDGVDWQGTVRALAKNVSTGGTAQGASTITQQYVKNYLVHVVAQNEVDAEKAKETTIARKLREAKIAVELERTMTKEEILTGYLNVVPVGNQTFGVGAGAQTYFGTTPDKLTIAQSALLAAIVNQPGSLNPRTNPDEAMERRNLVIDLMTDPHNRLRISEEDAKVAKEEPLGLTPQLGRPPNGCVGIGDGTTDGFFCEYVRHYLEKSGIDDDELETGGYTIRTTLDRNASDAAKEAAKKQVPTQTDGIANAMAVVEPGTDKHKVRALVANRDFGNDPAAGQTAYDIVSRVQPFGAGSIYKVFTAATALEQGMTIADNVPVPATYTSRVYKNGTNPYTVGNAEGVRPGDRTLQMALATSPNTGFVALQEKVGLNNVVDMASRLGLRQGMNGVNSAGSTLKKDGSNGPSQAEAVKKNKRGAFTLGYTPTSVLELSNVAATIMSGGTYCPPTPLEEIQDRNGNDVPIKEAACEQAISPEVAGQLAQGMSKDDTEGTSKAAATAAGWTRPMIGKTGTTQESKSAAFLAATPQMAGAVLTYADGSRPRGICDAGGDAPPFLCSDGNIFGGKVPARTWFDAMNRIHQDLPVAPLPGGPPPAP</sequence>
<accession>A0ABP6RN22</accession>
<evidence type="ECO:0000259" key="9">
    <source>
        <dbReference type="Pfam" id="PF00905"/>
    </source>
</evidence>
<dbReference type="InterPro" id="IPR012338">
    <property type="entry name" value="Beta-lactam/transpept-like"/>
</dbReference>
<keyword evidence="12" id="KW-1185">Reference proteome</keyword>
<dbReference type="Gene3D" id="1.10.3810.10">
    <property type="entry name" value="Biosynthetic peptidoglycan transglycosylase-like"/>
    <property type="match status" value="1"/>
</dbReference>
<evidence type="ECO:0000256" key="1">
    <source>
        <dbReference type="ARBA" id="ARBA00022645"/>
    </source>
</evidence>
<gene>
    <name evidence="11" type="ORF">GCM10020366_14120</name>
</gene>
<evidence type="ECO:0000313" key="12">
    <source>
        <dbReference type="Proteomes" id="UP001500483"/>
    </source>
</evidence>
<organism evidence="11 12">
    <name type="scientific">Saccharopolyspora gregorii</name>
    <dbReference type="NCBI Taxonomy" id="33914"/>
    <lineage>
        <taxon>Bacteria</taxon>
        <taxon>Bacillati</taxon>
        <taxon>Actinomycetota</taxon>
        <taxon>Actinomycetes</taxon>
        <taxon>Pseudonocardiales</taxon>
        <taxon>Pseudonocardiaceae</taxon>
        <taxon>Saccharopolyspora</taxon>
    </lineage>
</organism>
<dbReference type="Proteomes" id="UP001500483">
    <property type="component" value="Unassembled WGS sequence"/>
</dbReference>
<dbReference type="InterPro" id="IPR023346">
    <property type="entry name" value="Lysozyme-like_dom_sf"/>
</dbReference>
<evidence type="ECO:0000256" key="5">
    <source>
        <dbReference type="ARBA" id="ARBA00022801"/>
    </source>
</evidence>
<name>A0ABP6RN22_9PSEU</name>
<keyword evidence="6" id="KW-0511">Multifunctional enzyme</keyword>
<dbReference type="PANTHER" id="PTHR32282">
    <property type="entry name" value="BINDING PROTEIN TRANSPEPTIDASE, PUTATIVE-RELATED"/>
    <property type="match status" value="1"/>
</dbReference>
<dbReference type="SUPFAM" id="SSF56601">
    <property type="entry name" value="beta-lactamase/transpeptidase-like"/>
    <property type="match status" value="1"/>
</dbReference>
<evidence type="ECO:0000256" key="6">
    <source>
        <dbReference type="ARBA" id="ARBA00023268"/>
    </source>
</evidence>
<keyword evidence="1" id="KW-0121">Carboxypeptidase</keyword>
<evidence type="ECO:0000259" key="10">
    <source>
        <dbReference type="Pfam" id="PF00912"/>
    </source>
</evidence>
<evidence type="ECO:0000256" key="4">
    <source>
        <dbReference type="ARBA" id="ARBA00022679"/>
    </source>
</evidence>
<dbReference type="InterPro" id="IPR001460">
    <property type="entry name" value="PCN-bd_Tpept"/>
</dbReference>
<protein>
    <submittedName>
        <fullName evidence="11">Transglycosylase domain-containing protein</fullName>
    </submittedName>
</protein>
<comment type="caution">
    <text evidence="11">The sequence shown here is derived from an EMBL/GenBank/DDBJ whole genome shotgun (WGS) entry which is preliminary data.</text>
</comment>
<feature type="domain" description="Glycosyl transferase family 51" evidence="10">
    <location>
        <begin position="70"/>
        <end position="256"/>
    </location>
</feature>
<dbReference type="Pfam" id="PF00905">
    <property type="entry name" value="Transpeptidase"/>
    <property type="match status" value="1"/>
</dbReference>
<dbReference type="SUPFAM" id="SSF53955">
    <property type="entry name" value="Lysozyme-like"/>
    <property type="match status" value="1"/>
</dbReference>
<keyword evidence="2" id="KW-0645">Protease</keyword>
<feature type="domain" description="Penicillin-binding protein transpeptidase" evidence="9">
    <location>
        <begin position="370"/>
        <end position="625"/>
    </location>
</feature>
<dbReference type="PANTHER" id="PTHR32282:SF33">
    <property type="entry name" value="PEPTIDOGLYCAN GLYCOSYLTRANSFERASE"/>
    <property type="match status" value="1"/>
</dbReference>
<keyword evidence="5" id="KW-0378">Hydrolase</keyword>
<proteinExistence type="predicted"/>
<dbReference type="InterPro" id="IPR001264">
    <property type="entry name" value="Glyco_trans_51"/>
</dbReference>
<keyword evidence="4" id="KW-0808">Transferase</keyword>
<reference evidence="12" key="1">
    <citation type="journal article" date="2019" name="Int. J. Syst. Evol. Microbiol.">
        <title>The Global Catalogue of Microorganisms (GCM) 10K type strain sequencing project: providing services to taxonomists for standard genome sequencing and annotation.</title>
        <authorList>
            <consortium name="The Broad Institute Genomics Platform"/>
            <consortium name="The Broad Institute Genome Sequencing Center for Infectious Disease"/>
            <person name="Wu L."/>
            <person name="Ma J."/>
        </authorList>
    </citation>
    <scope>NUCLEOTIDE SEQUENCE [LARGE SCALE GENOMIC DNA]</scope>
    <source>
        <strain evidence="12">JCM 9687</strain>
    </source>
</reference>
<comment type="catalytic activity">
    <reaction evidence="8">
        <text>[GlcNAc-(1-&gt;4)-Mur2Ac(oyl-L-Ala-gamma-D-Glu-L-Lys-D-Ala-D-Ala)](n)-di-trans,octa-cis-undecaprenyl diphosphate + beta-D-GlcNAc-(1-&gt;4)-Mur2Ac(oyl-L-Ala-gamma-D-Glu-L-Lys-D-Ala-D-Ala)-di-trans,octa-cis-undecaprenyl diphosphate = [GlcNAc-(1-&gt;4)-Mur2Ac(oyl-L-Ala-gamma-D-Glu-L-Lys-D-Ala-D-Ala)](n+1)-di-trans,octa-cis-undecaprenyl diphosphate + di-trans,octa-cis-undecaprenyl diphosphate + H(+)</text>
        <dbReference type="Rhea" id="RHEA:23708"/>
        <dbReference type="Rhea" id="RHEA-COMP:9602"/>
        <dbReference type="Rhea" id="RHEA-COMP:9603"/>
        <dbReference type="ChEBI" id="CHEBI:15378"/>
        <dbReference type="ChEBI" id="CHEBI:58405"/>
        <dbReference type="ChEBI" id="CHEBI:60033"/>
        <dbReference type="ChEBI" id="CHEBI:78435"/>
        <dbReference type="EC" id="2.4.99.28"/>
    </reaction>
</comment>
<dbReference type="Gene3D" id="3.40.710.10">
    <property type="entry name" value="DD-peptidase/beta-lactamase superfamily"/>
    <property type="match status" value="1"/>
</dbReference>
<evidence type="ECO:0000256" key="7">
    <source>
        <dbReference type="ARBA" id="ARBA00034000"/>
    </source>
</evidence>
<dbReference type="Pfam" id="PF00912">
    <property type="entry name" value="Transgly"/>
    <property type="match status" value="1"/>
</dbReference>
<evidence type="ECO:0000256" key="8">
    <source>
        <dbReference type="ARBA" id="ARBA00049902"/>
    </source>
</evidence>
<evidence type="ECO:0000256" key="2">
    <source>
        <dbReference type="ARBA" id="ARBA00022670"/>
    </source>
</evidence>
<dbReference type="EMBL" id="BAAAYK010000038">
    <property type="protein sequence ID" value="GAA3355156.1"/>
    <property type="molecule type" value="Genomic_DNA"/>
</dbReference>
<dbReference type="InterPro" id="IPR050396">
    <property type="entry name" value="Glycosyltr_51/Transpeptidase"/>
</dbReference>
<evidence type="ECO:0000313" key="11">
    <source>
        <dbReference type="EMBL" id="GAA3355156.1"/>
    </source>
</evidence>
<comment type="catalytic activity">
    <reaction evidence="7">
        <text>Preferential cleavage: (Ac)2-L-Lys-D-Ala-|-D-Ala. Also transpeptidation of peptidyl-alanyl moieties that are N-acyl substituents of D-alanine.</text>
        <dbReference type="EC" id="3.4.16.4"/>
    </reaction>
</comment>
<dbReference type="InterPro" id="IPR036950">
    <property type="entry name" value="PBP_transglycosylase"/>
</dbReference>